<dbReference type="Proteomes" id="UP000236220">
    <property type="component" value="Unassembled WGS sequence"/>
</dbReference>
<accession>A0A2K1PYQ6</accession>
<feature type="domain" description="Transglycosylase SLT" evidence="2">
    <location>
        <begin position="14"/>
        <end position="131"/>
    </location>
</feature>
<dbReference type="InterPro" id="IPR008258">
    <property type="entry name" value="Transglycosylase_SLT_dom_1"/>
</dbReference>
<dbReference type="EMBL" id="NPZB01000002">
    <property type="protein sequence ID" value="PNS07926.1"/>
    <property type="molecule type" value="Genomic_DNA"/>
</dbReference>
<organism evidence="3 4">
    <name type="scientific">Solilutibacter silvestris</name>
    <dbReference type="NCBI Taxonomy" id="1645665"/>
    <lineage>
        <taxon>Bacteria</taxon>
        <taxon>Pseudomonadati</taxon>
        <taxon>Pseudomonadota</taxon>
        <taxon>Gammaproteobacteria</taxon>
        <taxon>Lysobacterales</taxon>
        <taxon>Lysobacteraceae</taxon>
        <taxon>Solilutibacter</taxon>
    </lineage>
</organism>
<proteinExistence type="predicted"/>
<gene>
    <name evidence="3" type="ORF">Lysil_2102</name>
</gene>
<dbReference type="CDD" id="cd16892">
    <property type="entry name" value="LT_VirB1-like"/>
    <property type="match status" value="1"/>
</dbReference>
<dbReference type="Pfam" id="PF01464">
    <property type="entry name" value="SLT"/>
    <property type="match status" value="1"/>
</dbReference>
<dbReference type="RefSeq" id="WP_103075571.1">
    <property type="nucleotide sequence ID" value="NZ_NPZB01000002.1"/>
</dbReference>
<sequence length="264" mass="28534">MLLGLELMGCPLAVPAQVMQHVVNVESSYNPYAIGVVGGHLARQPKTLPEALATVRMLEDRGYNFSLGLAQVNRYNLRKYGLQTYAAAFQPCANLKAGSQILAECNQRASGHWGKSFSCYYSGNFVTGYRQGYVQKIERSMWGDRVAQADGVAPIPVVDSRNRTQRGAAGARVAARGKAIRAAVIRNEGQLDIRSLIDRRGGVLPALVQAQAVPTQQLPMQALPAVAMPVMAQPVMAQPMQAQMQSQPMSSPTQKSAGDDAFVF</sequence>
<dbReference type="InterPro" id="IPR023346">
    <property type="entry name" value="Lysozyme-like_dom_sf"/>
</dbReference>
<dbReference type="AlphaFoldDB" id="A0A2K1PYQ6"/>
<name>A0A2K1PYQ6_9GAMM</name>
<evidence type="ECO:0000313" key="4">
    <source>
        <dbReference type="Proteomes" id="UP000236220"/>
    </source>
</evidence>
<dbReference type="OrthoDB" id="8565485at2"/>
<evidence type="ECO:0000313" key="3">
    <source>
        <dbReference type="EMBL" id="PNS07926.1"/>
    </source>
</evidence>
<evidence type="ECO:0000256" key="1">
    <source>
        <dbReference type="SAM" id="MobiDB-lite"/>
    </source>
</evidence>
<evidence type="ECO:0000259" key="2">
    <source>
        <dbReference type="Pfam" id="PF01464"/>
    </source>
</evidence>
<comment type="caution">
    <text evidence="3">The sequence shown here is derived from an EMBL/GenBank/DDBJ whole genome shotgun (WGS) entry which is preliminary data.</text>
</comment>
<keyword evidence="4" id="KW-1185">Reference proteome</keyword>
<dbReference type="SUPFAM" id="SSF53955">
    <property type="entry name" value="Lysozyme-like"/>
    <property type="match status" value="1"/>
</dbReference>
<protein>
    <submittedName>
        <fullName evidence="3">Transglycosylase SLT domain-containing protein</fullName>
    </submittedName>
</protein>
<reference evidence="3 4" key="1">
    <citation type="submission" date="2017-08" db="EMBL/GenBank/DDBJ databases">
        <title>Lysobacter sylvestris genome.</title>
        <authorList>
            <person name="Zhang D.-C."/>
            <person name="Albuquerque L."/>
            <person name="Franca L."/>
            <person name="Froufe H.J.C."/>
            <person name="Barroso C."/>
            <person name="Egas C."/>
            <person name="Da Costa M."/>
            <person name="Margesin R."/>
        </authorList>
    </citation>
    <scope>NUCLEOTIDE SEQUENCE [LARGE SCALE GENOMIC DNA]</scope>
    <source>
        <strain evidence="3 4">AM20-91</strain>
    </source>
</reference>
<feature type="compositionally biased region" description="Low complexity" evidence="1">
    <location>
        <begin position="243"/>
        <end position="252"/>
    </location>
</feature>
<dbReference type="Gene3D" id="1.10.530.10">
    <property type="match status" value="1"/>
</dbReference>
<feature type="region of interest" description="Disordered" evidence="1">
    <location>
        <begin position="243"/>
        <end position="264"/>
    </location>
</feature>